<name>A0AAU9THJ2_EUPED</name>
<feature type="region of interest" description="Disordered" evidence="1">
    <location>
        <begin position="1"/>
        <end position="72"/>
    </location>
</feature>
<evidence type="ECO:0000313" key="2">
    <source>
        <dbReference type="EMBL" id="CAH2084997.1"/>
    </source>
</evidence>
<proteinExistence type="predicted"/>
<dbReference type="EMBL" id="CAKOGL010000003">
    <property type="protein sequence ID" value="CAH2084997.1"/>
    <property type="molecule type" value="Genomic_DNA"/>
</dbReference>
<gene>
    <name evidence="2" type="ORF">EEDITHA_LOCUS1517</name>
</gene>
<dbReference type="AlphaFoldDB" id="A0AAU9THJ2"/>
<comment type="caution">
    <text evidence="2">The sequence shown here is derived from an EMBL/GenBank/DDBJ whole genome shotgun (WGS) entry which is preliminary data.</text>
</comment>
<keyword evidence="3" id="KW-1185">Reference proteome</keyword>
<feature type="compositionally biased region" description="Low complexity" evidence="1">
    <location>
        <begin position="36"/>
        <end position="50"/>
    </location>
</feature>
<evidence type="ECO:0000313" key="3">
    <source>
        <dbReference type="Proteomes" id="UP001153954"/>
    </source>
</evidence>
<sequence>MKRDQKNKGHGVTIRSHTDDEVDVIGYTSNQSDSESLVSGHSGDSGVGVARGRRSRRSKPARAHRVTRYTRV</sequence>
<accession>A0AAU9THJ2</accession>
<reference evidence="2" key="1">
    <citation type="submission" date="2022-03" db="EMBL/GenBank/DDBJ databases">
        <authorList>
            <person name="Tunstrom K."/>
        </authorList>
    </citation>
    <scope>NUCLEOTIDE SEQUENCE</scope>
</reference>
<evidence type="ECO:0000256" key="1">
    <source>
        <dbReference type="SAM" id="MobiDB-lite"/>
    </source>
</evidence>
<feature type="compositionally biased region" description="Basic residues" evidence="1">
    <location>
        <begin position="51"/>
        <end position="72"/>
    </location>
</feature>
<protein>
    <submittedName>
        <fullName evidence="2">Uncharacterized protein</fullName>
    </submittedName>
</protein>
<dbReference type="Proteomes" id="UP001153954">
    <property type="component" value="Unassembled WGS sequence"/>
</dbReference>
<organism evidence="2 3">
    <name type="scientific">Euphydryas editha</name>
    <name type="common">Edith's checkerspot</name>
    <dbReference type="NCBI Taxonomy" id="104508"/>
    <lineage>
        <taxon>Eukaryota</taxon>
        <taxon>Metazoa</taxon>
        <taxon>Ecdysozoa</taxon>
        <taxon>Arthropoda</taxon>
        <taxon>Hexapoda</taxon>
        <taxon>Insecta</taxon>
        <taxon>Pterygota</taxon>
        <taxon>Neoptera</taxon>
        <taxon>Endopterygota</taxon>
        <taxon>Lepidoptera</taxon>
        <taxon>Glossata</taxon>
        <taxon>Ditrysia</taxon>
        <taxon>Papilionoidea</taxon>
        <taxon>Nymphalidae</taxon>
        <taxon>Nymphalinae</taxon>
        <taxon>Euphydryas</taxon>
    </lineage>
</organism>